<protein>
    <submittedName>
        <fullName evidence="1">Uncharacterized protein</fullName>
    </submittedName>
</protein>
<dbReference type="Proteomes" id="UP001202248">
    <property type="component" value="Unassembled WGS sequence"/>
</dbReference>
<evidence type="ECO:0000313" key="1">
    <source>
        <dbReference type="EMBL" id="MCH5599732.1"/>
    </source>
</evidence>
<dbReference type="EMBL" id="JAKWBL010000004">
    <property type="protein sequence ID" value="MCH5599732.1"/>
    <property type="molecule type" value="Genomic_DNA"/>
</dbReference>
<comment type="caution">
    <text evidence="1">The sequence shown here is derived from an EMBL/GenBank/DDBJ whole genome shotgun (WGS) entry which is preliminary data.</text>
</comment>
<organism evidence="1 2">
    <name type="scientific">Niabella ginsengisoli</name>
    <dbReference type="NCBI Taxonomy" id="522298"/>
    <lineage>
        <taxon>Bacteria</taxon>
        <taxon>Pseudomonadati</taxon>
        <taxon>Bacteroidota</taxon>
        <taxon>Chitinophagia</taxon>
        <taxon>Chitinophagales</taxon>
        <taxon>Chitinophagaceae</taxon>
        <taxon>Niabella</taxon>
    </lineage>
</organism>
<gene>
    <name evidence="1" type="ORF">MKP09_18345</name>
</gene>
<accession>A0ABS9SMY5</accession>
<sequence length="60" mass="6642">MLGPVKNWLNDQAKPISDFALQPSQIAALVKCVDDGKLSFSAASTKLFHCFFKIPMQTRS</sequence>
<keyword evidence="2" id="KW-1185">Reference proteome</keyword>
<proteinExistence type="predicted"/>
<evidence type="ECO:0000313" key="2">
    <source>
        <dbReference type="Proteomes" id="UP001202248"/>
    </source>
</evidence>
<name>A0ABS9SMY5_9BACT</name>
<reference evidence="1 2" key="1">
    <citation type="submission" date="2022-02" db="EMBL/GenBank/DDBJ databases">
        <authorList>
            <person name="Min J."/>
        </authorList>
    </citation>
    <scope>NUCLEOTIDE SEQUENCE [LARGE SCALE GENOMIC DNA]</scope>
    <source>
        <strain evidence="1 2">GR10-1</strain>
    </source>
</reference>
<dbReference type="RefSeq" id="WP_240831765.1">
    <property type="nucleotide sequence ID" value="NZ_JAKWBL010000004.1"/>
</dbReference>
<dbReference type="InterPro" id="IPR003789">
    <property type="entry name" value="Asn/Gln_tRNA_amidoTrase-B-like"/>
</dbReference>
<dbReference type="SUPFAM" id="SSF89095">
    <property type="entry name" value="GatB/YqeY motif"/>
    <property type="match status" value="1"/>
</dbReference>